<dbReference type="Proteomes" id="UP000675284">
    <property type="component" value="Unassembled WGS sequence"/>
</dbReference>
<evidence type="ECO:0000259" key="1">
    <source>
        <dbReference type="PROSITE" id="PS51500"/>
    </source>
</evidence>
<dbReference type="GO" id="GO:0046983">
    <property type="term" value="F:protein dimerization activity"/>
    <property type="evidence" value="ECO:0007669"/>
    <property type="project" value="InterPro"/>
</dbReference>
<organism evidence="2 3">
    <name type="scientific">Virgibacillus salarius</name>
    <dbReference type="NCBI Taxonomy" id="447199"/>
    <lineage>
        <taxon>Bacteria</taxon>
        <taxon>Bacillati</taxon>
        <taxon>Bacillota</taxon>
        <taxon>Bacilli</taxon>
        <taxon>Bacillales</taxon>
        <taxon>Bacillaceae</taxon>
        <taxon>Virgibacillus</taxon>
    </lineage>
</organism>
<dbReference type="SUPFAM" id="SSF47406">
    <property type="entry name" value="SinR repressor dimerisation domain-like"/>
    <property type="match status" value="1"/>
</dbReference>
<dbReference type="RefSeq" id="WP_080668711.1">
    <property type="nucleotide sequence ID" value="NZ_BAAACY010000017.1"/>
</dbReference>
<evidence type="ECO:0000313" key="3">
    <source>
        <dbReference type="Proteomes" id="UP000675284"/>
    </source>
</evidence>
<name>A0A941DVL1_9BACI</name>
<protein>
    <submittedName>
        <fullName evidence="2">Anti-repressor SinI family protein</fullName>
    </submittedName>
</protein>
<reference evidence="2" key="1">
    <citation type="submission" date="2021-04" db="EMBL/GenBank/DDBJ databases">
        <title>Isolation and polyphasic classification of algal microorganism.</title>
        <authorList>
            <person name="Wang S."/>
        </authorList>
    </citation>
    <scope>NUCLEOTIDE SEQUENCE</scope>
    <source>
        <strain evidence="2">720a</strain>
    </source>
</reference>
<dbReference type="InterPro" id="IPR010981">
    <property type="entry name" value="SinR/SinI_dimer_dom"/>
</dbReference>
<feature type="domain" description="Sin" evidence="1">
    <location>
        <begin position="1"/>
        <end position="39"/>
    </location>
</feature>
<comment type="caution">
    <text evidence="2">The sequence shown here is derived from an EMBL/GenBank/DDBJ whole genome shotgun (WGS) entry which is preliminary data.</text>
</comment>
<dbReference type="InterPro" id="IPR036281">
    <property type="entry name" value="SinR/SinI_dimer_dom_sf"/>
</dbReference>
<dbReference type="Pfam" id="PF08671">
    <property type="entry name" value="SinI"/>
    <property type="match status" value="1"/>
</dbReference>
<keyword evidence="3" id="KW-1185">Reference proteome</keyword>
<sequence>MKQLKKRENLDIEWLWLIITARNIGITKDEIRQFLRKHSLSNNMKH</sequence>
<dbReference type="GO" id="GO:0006355">
    <property type="term" value="P:regulation of DNA-templated transcription"/>
    <property type="evidence" value="ECO:0007669"/>
    <property type="project" value="InterPro"/>
</dbReference>
<dbReference type="EMBL" id="JAGSOT010000029">
    <property type="protein sequence ID" value="MBR7796536.1"/>
    <property type="molecule type" value="Genomic_DNA"/>
</dbReference>
<dbReference type="PROSITE" id="PS51500">
    <property type="entry name" value="SIN"/>
    <property type="match status" value="1"/>
</dbReference>
<accession>A0A941DVL1</accession>
<dbReference type="AlphaFoldDB" id="A0A941DVL1"/>
<proteinExistence type="predicted"/>
<gene>
    <name evidence="2" type="ORF">KCX74_10850</name>
</gene>
<evidence type="ECO:0000313" key="2">
    <source>
        <dbReference type="EMBL" id="MBR7796536.1"/>
    </source>
</evidence>